<name>A0A7Y9RUK8_9ACTN</name>
<dbReference type="InterPro" id="IPR035906">
    <property type="entry name" value="MetI-like_sf"/>
</dbReference>
<dbReference type="Pfam" id="PF00528">
    <property type="entry name" value="BPD_transp_1"/>
    <property type="match status" value="2"/>
</dbReference>
<evidence type="ECO:0000256" key="4">
    <source>
        <dbReference type="ARBA" id="ARBA00022692"/>
    </source>
</evidence>
<evidence type="ECO:0000313" key="10">
    <source>
        <dbReference type="Proteomes" id="UP000544110"/>
    </source>
</evidence>
<comment type="caution">
    <text evidence="9">The sequence shown here is derived from an EMBL/GenBank/DDBJ whole genome shotgun (WGS) entry which is preliminary data.</text>
</comment>
<feature type="transmembrane region" description="Helical" evidence="7">
    <location>
        <begin position="32"/>
        <end position="50"/>
    </location>
</feature>
<accession>A0A7Y9RUK8</accession>
<dbReference type="InterPro" id="IPR000515">
    <property type="entry name" value="MetI-like"/>
</dbReference>
<keyword evidence="10" id="KW-1185">Reference proteome</keyword>
<gene>
    <name evidence="9" type="ORF">BJ989_000703</name>
</gene>
<evidence type="ECO:0000256" key="5">
    <source>
        <dbReference type="ARBA" id="ARBA00022989"/>
    </source>
</evidence>
<reference evidence="9 10" key="1">
    <citation type="submission" date="2020-07" db="EMBL/GenBank/DDBJ databases">
        <title>Sequencing the genomes of 1000 actinobacteria strains.</title>
        <authorList>
            <person name="Klenk H.-P."/>
        </authorList>
    </citation>
    <scope>NUCLEOTIDE SEQUENCE [LARGE SCALE GENOMIC DNA]</scope>
    <source>
        <strain evidence="9 10">DSM 24552</strain>
    </source>
</reference>
<dbReference type="PANTHER" id="PTHR30043">
    <property type="entry name" value="PHOSPHONATES TRANSPORT SYSTEM PERMEASE PROTEIN"/>
    <property type="match status" value="1"/>
</dbReference>
<protein>
    <submittedName>
        <fullName evidence="9">Phosphonate transport system permease protein</fullName>
    </submittedName>
</protein>
<dbReference type="AlphaFoldDB" id="A0A7Y9RUK8"/>
<evidence type="ECO:0000313" key="9">
    <source>
        <dbReference type="EMBL" id="NYG54399.1"/>
    </source>
</evidence>
<feature type="transmembrane region" description="Helical" evidence="7">
    <location>
        <begin position="320"/>
        <end position="339"/>
    </location>
</feature>
<feature type="transmembrane region" description="Helical" evidence="7">
    <location>
        <begin position="260"/>
        <end position="279"/>
    </location>
</feature>
<dbReference type="SUPFAM" id="SSF161098">
    <property type="entry name" value="MetI-like"/>
    <property type="match status" value="2"/>
</dbReference>
<proteinExistence type="inferred from homology"/>
<evidence type="ECO:0000259" key="8">
    <source>
        <dbReference type="PROSITE" id="PS50928"/>
    </source>
</evidence>
<dbReference type="Proteomes" id="UP000544110">
    <property type="component" value="Unassembled WGS sequence"/>
</dbReference>
<feature type="transmembrane region" description="Helical" evidence="7">
    <location>
        <begin position="147"/>
        <end position="170"/>
    </location>
</feature>
<feature type="transmembrane region" description="Helical" evidence="7">
    <location>
        <begin position="449"/>
        <end position="473"/>
    </location>
</feature>
<keyword evidence="5 7" id="KW-1133">Transmembrane helix</keyword>
<dbReference type="PANTHER" id="PTHR30043:SF1">
    <property type="entry name" value="ABC TRANSPORT SYSTEM PERMEASE PROTEIN P69"/>
    <property type="match status" value="1"/>
</dbReference>
<evidence type="ECO:0000256" key="3">
    <source>
        <dbReference type="ARBA" id="ARBA00022475"/>
    </source>
</evidence>
<keyword evidence="3" id="KW-1003">Cell membrane</keyword>
<dbReference type="EMBL" id="JACCAC010000001">
    <property type="protein sequence ID" value="NYG54399.1"/>
    <property type="molecule type" value="Genomic_DNA"/>
</dbReference>
<evidence type="ECO:0000256" key="7">
    <source>
        <dbReference type="RuleBase" id="RU363032"/>
    </source>
</evidence>
<organism evidence="9 10">
    <name type="scientific">Nocardioides perillae</name>
    <dbReference type="NCBI Taxonomy" id="1119534"/>
    <lineage>
        <taxon>Bacteria</taxon>
        <taxon>Bacillati</taxon>
        <taxon>Actinomycetota</taxon>
        <taxon>Actinomycetes</taxon>
        <taxon>Propionibacteriales</taxon>
        <taxon>Nocardioidaceae</taxon>
        <taxon>Nocardioides</taxon>
    </lineage>
</organism>
<feature type="transmembrane region" description="Helical" evidence="7">
    <location>
        <begin position="93"/>
        <end position="113"/>
    </location>
</feature>
<comment type="similarity">
    <text evidence="7">Belongs to the binding-protein-dependent transport system permease family.</text>
</comment>
<feature type="domain" description="ABC transmembrane type-1" evidence="8">
    <location>
        <begin position="379"/>
        <end position="580"/>
    </location>
</feature>
<keyword evidence="4 7" id="KW-0812">Transmembrane</keyword>
<dbReference type="RefSeq" id="WP_179517025.1">
    <property type="nucleotide sequence ID" value="NZ_JACCAC010000001.1"/>
</dbReference>
<feature type="transmembrane region" description="Helical" evidence="7">
    <location>
        <begin position="205"/>
        <end position="224"/>
    </location>
</feature>
<dbReference type="Gene3D" id="1.10.3720.10">
    <property type="entry name" value="MetI-like"/>
    <property type="match status" value="2"/>
</dbReference>
<evidence type="ECO:0000256" key="2">
    <source>
        <dbReference type="ARBA" id="ARBA00022448"/>
    </source>
</evidence>
<keyword evidence="6 7" id="KW-0472">Membrane</keyword>
<evidence type="ECO:0000256" key="6">
    <source>
        <dbReference type="ARBA" id="ARBA00023136"/>
    </source>
</evidence>
<dbReference type="PROSITE" id="PS50928">
    <property type="entry name" value="ABC_TM1"/>
    <property type="match status" value="2"/>
</dbReference>
<evidence type="ECO:0000256" key="1">
    <source>
        <dbReference type="ARBA" id="ARBA00004651"/>
    </source>
</evidence>
<comment type="subcellular location">
    <subcellularLocation>
        <location evidence="1 7">Cell membrane</location>
        <topology evidence="1 7">Multi-pass membrane protein</topology>
    </subcellularLocation>
</comment>
<sequence length="589" mass="61037">MTGLLDAPALVPVTAPADLPRVGRATVLRRRAVTVVVLATVLGLSAWRALAGTGDPVNTGGAALLDDLLAQALSPRLDAEFLELVARATVTTLAFASVGAAGALLVGLLGGLVLSDAAWSRRPPAPVRALRLVLRGVLVLARSVHELVWALLLVTVLGLDPLVAVLALVVPFGAQTAQVFAETFDGVRGGAHAAMRRAGAPRTAAVLYGLLPSASPLLLSYSFYRFECSLRSTVLLGVVGVGGLGQELVVSLQSRNWDEVWTLVLALLLLSALVEAWSAQVRREAGPPSTAPACVLDADAEGVVAAEGRRGDTAPPRRTWTRWSVLLGLPGLALAWWWTGATLSGLVDPVTWEITRELLADLVPPAWPTGGASTLLLSVVDTLAMAVLAMAGAVALTLLLAPWAAAPARAAGARPGGSRGALVASGLLRGTARLVARVLLLALRSVPPSIWAVLALFVFFPGVLPGAVALGLYAGGILGRLVAEAWESVDRGPRDALVRGGVASWRAALLAVVPPSAQQLTTYTLYRFEVSVRDTAVVGVVGAAGLGRLLAENLAAFRFPVVASVLLASFAVSVAVELVSRRVRRALRA</sequence>
<dbReference type="GO" id="GO:0055085">
    <property type="term" value="P:transmembrane transport"/>
    <property type="evidence" value="ECO:0007669"/>
    <property type="project" value="InterPro"/>
</dbReference>
<feature type="transmembrane region" description="Helical" evidence="7">
    <location>
        <begin position="375"/>
        <end position="400"/>
    </location>
</feature>
<dbReference type="GO" id="GO:0005886">
    <property type="term" value="C:plasma membrane"/>
    <property type="evidence" value="ECO:0007669"/>
    <property type="project" value="UniProtKB-SubCell"/>
</dbReference>
<keyword evidence="2 7" id="KW-0813">Transport</keyword>
<feature type="domain" description="ABC transmembrane type-1" evidence="8">
    <location>
        <begin position="89"/>
        <end position="278"/>
    </location>
</feature>
<feature type="transmembrane region" description="Helical" evidence="7">
    <location>
        <begin position="557"/>
        <end position="579"/>
    </location>
</feature>